<evidence type="ECO:0000313" key="2">
    <source>
        <dbReference type="Proteomes" id="UP000299102"/>
    </source>
</evidence>
<reference evidence="1 2" key="1">
    <citation type="journal article" date="2019" name="Commun. Biol.">
        <title>The bagworm genome reveals a unique fibroin gene that provides high tensile strength.</title>
        <authorList>
            <person name="Kono N."/>
            <person name="Nakamura H."/>
            <person name="Ohtoshi R."/>
            <person name="Tomita M."/>
            <person name="Numata K."/>
            <person name="Arakawa K."/>
        </authorList>
    </citation>
    <scope>NUCLEOTIDE SEQUENCE [LARGE SCALE GENOMIC DNA]</scope>
</reference>
<protein>
    <submittedName>
        <fullName evidence="1">Uncharacterized protein</fullName>
    </submittedName>
</protein>
<sequence length="113" mass="13012">MSDKTSQSDVKRKALVSKVRSALDRPVAQRKSGSNVERALWHFSEIGFSPRQNLASLYVHQKRTNRNTSKRRVRVHGSLLRHGQRYASRRAERAGARRIRPVNPCGYQSKLCR</sequence>
<dbReference type="AlphaFoldDB" id="A0A4C1XDY8"/>
<dbReference type="EMBL" id="BGZK01000813">
    <property type="protein sequence ID" value="GBP61403.1"/>
    <property type="molecule type" value="Genomic_DNA"/>
</dbReference>
<evidence type="ECO:0000313" key="1">
    <source>
        <dbReference type="EMBL" id="GBP61403.1"/>
    </source>
</evidence>
<keyword evidence="2" id="KW-1185">Reference proteome</keyword>
<organism evidence="1 2">
    <name type="scientific">Eumeta variegata</name>
    <name type="common">Bagworm moth</name>
    <name type="synonym">Eumeta japonica</name>
    <dbReference type="NCBI Taxonomy" id="151549"/>
    <lineage>
        <taxon>Eukaryota</taxon>
        <taxon>Metazoa</taxon>
        <taxon>Ecdysozoa</taxon>
        <taxon>Arthropoda</taxon>
        <taxon>Hexapoda</taxon>
        <taxon>Insecta</taxon>
        <taxon>Pterygota</taxon>
        <taxon>Neoptera</taxon>
        <taxon>Endopterygota</taxon>
        <taxon>Lepidoptera</taxon>
        <taxon>Glossata</taxon>
        <taxon>Ditrysia</taxon>
        <taxon>Tineoidea</taxon>
        <taxon>Psychidae</taxon>
        <taxon>Oiketicinae</taxon>
        <taxon>Eumeta</taxon>
    </lineage>
</organism>
<gene>
    <name evidence="1" type="ORF">EVAR_37934_1</name>
</gene>
<name>A0A4C1XDY8_EUMVA</name>
<accession>A0A4C1XDY8</accession>
<comment type="caution">
    <text evidence="1">The sequence shown here is derived from an EMBL/GenBank/DDBJ whole genome shotgun (WGS) entry which is preliminary data.</text>
</comment>
<proteinExistence type="predicted"/>
<dbReference type="Proteomes" id="UP000299102">
    <property type="component" value="Unassembled WGS sequence"/>
</dbReference>